<gene>
    <name evidence="4" type="primary">Dper\GL22423</name>
    <name evidence="4" type="ORF">Dper_GL22423</name>
</gene>
<dbReference type="SMART" id="SM00320">
    <property type="entry name" value="WD40"/>
    <property type="match status" value="2"/>
</dbReference>
<dbReference type="STRING" id="7234.B4IRY2"/>
<dbReference type="PROSITE" id="PS50294">
    <property type="entry name" value="WD_REPEATS_REGION"/>
    <property type="match status" value="2"/>
</dbReference>
<dbReference type="Pfam" id="PF00400">
    <property type="entry name" value="WD40"/>
    <property type="match status" value="2"/>
</dbReference>
<keyword evidence="1 3" id="KW-0853">WD repeat</keyword>
<dbReference type="AlphaFoldDB" id="B4IRY2"/>
<dbReference type="SMR" id="B4IRY2"/>
<proteinExistence type="predicted"/>
<dbReference type="InterPro" id="IPR001632">
    <property type="entry name" value="WD40_G-protein_beta-like"/>
</dbReference>
<dbReference type="Gene3D" id="2.130.10.10">
    <property type="entry name" value="YVTN repeat-like/Quinoprotein amine dehydrogenase"/>
    <property type="match status" value="1"/>
</dbReference>
<dbReference type="PROSITE" id="PS50082">
    <property type="entry name" value="WD_REPEATS_2"/>
    <property type="match status" value="2"/>
</dbReference>
<keyword evidence="5" id="KW-1185">Reference proteome</keyword>
<dbReference type="PANTHER" id="PTHR19879">
    <property type="entry name" value="TRANSCRIPTION INITIATION FACTOR TFIID"/>
    <property type="match status" value="1"/>
</dbReference>
<dbReference type="InterPro" id="IPR001680">
    <property type="entry name" value="WD40_rpt"/>
</dbReference>
<dbReference type="PhylomeDB" id="B4IRY2"/>
<sequence length="115" mass="12236">MQGLFRDPALDCHFTGHSGSITQLRFSPEGFQIATSSLDGSVILWNLKQASRCIRFGSHSSAVYGVAWSPKGNLVASAGHDRSVKIWEPKVRGGGPSAVGCYRGINGCRVGSSQL</sequence>
<accession>B4IRY2</accession>
<dbReference type="eggNOG" id="ENOG502QSVJ">
    <property type="taxonomic scope" value="Eukaryota"/>
</dbReference>
<evidence type="ECO:0000256" key="3">
    <source>
        <dbReference type="PROSITE-ProRule" id="PRU00221"/>
    </source>
</evidence>
<feature type="repeat" description="WD" evidence="3">
    <location>
        <begin position="56"/>
        <end position="88"/>
    </location>
</feature>
<dbReference type="PANTHER" id="PTHR19879:SF9">
    <property type="entry name" value="TRANSCRIPTION INITIATION FACTOR TFIID SUBUNIT 5"/>
    <property type="match status" value="1"/>
</dbReference>
<keyword evidence="2" id="KW-0677">Repeat</keyword>
<dbReference type="OMA" id="CYRGING"/>
<dbReference type="SUPFAM" id="SSF50978">
    <property type="entry name" value="WD40 repeat-like"/>
    <property type="match status" value="1"/>
</dbReference>
<evidence type="ECO:0000256" key="1">
    <source>
        <dbReference type="ARBA" id="ARBA00022574"/>
    </source>
</evidence>
<dbReference type="InterPro" id="IPR015943">
    <property type="entry name" value="WD40/YVTN_repeat-like_dom_sf"/>
</dbReference>
<dbReference type="PRINTS" id="PR00319">
    <property type="entry name" value="GPROTEINB"/>
</dbReference>
<dbReference type="InterPro" id="IPR019775">
    <property type="entry name" value="WD40_repeat_CS"/>
</dbReference>
<protein>
    <submittedName>
        <fullName evidence="4">GL22423</fullName>
    </submittedName>
</protein>
<dbReference type="Proteomes" id="UP000008744">
    <property type="component" value="Unassembled WGS sequence"/>
</dbReference>
<feature type="repeat" description="WD" evidence="3">
    <location>
        <begin position="14"/>
        <end position="55"/>
    </location>
</feature>
<evidence type="ECO:0000313" key="5">
    <source>
        <dbReference type="Proteomes" id="UP000008744"/>
    </source>
</evidence>
<evidence type="ECO:0000313" key="4">
    <source>
        <dbReference type="EMBL" id="EDW39511.1"/>
    </source>
</evidence>
<dbReference type="OrthoDB" id="10264588at2759"/>
<dbReference type="PROSITE" id="PS00678">
    <property type="entry name" value="WD_REPEATS_1"/>
    <property type="match status" value="1"/>
</dbReference>
<name>B4IRY2_DROPE</name>
<evidence type="ECO:0000256" key="2">
    <source>
        <dbReference type="ARBA" id="ARBA00022737"/>
    </source>
</evidence>
<dbReference type="EMBL" id="CH696785">
    <property type="protein sequence ID" value="EDW39511.1"/>
    <property type="molecule type" value="Genomic_DNA"/>
</dbReference>
<dbReference type="HOGENOM" id="CLU_2111395_0_0_1"/>
<organism evidence="5">
    <name type="scientific">Drosophila persimilis</name>
    <name type="common">Fruit fly</name>
    <dbReference type="NCBI Taxonomy" id="7234"/>
    <lineage>
        <taxon>Eukaryota</taxon>
        <taxon>Metazoa</taxon>
        <taxon>Ecdysozoa</taxon>
        <taxon>Arthropoda</taxon>
        <taxon>Hexapoda</taxon>
        <taxon>Insecta</taxon>
        <taxon>Pterygota</taxon>
        <taxon>Neoptera</taxon>
        <taxon>Endopterygota</taxon>
        <taxon>Diptera</taxon>
        <taxon>Brachycera</taxon>
        <taxon>Muscomorpha</taxon>
        <taxon>Ephydroidea</taxon>
        <taxon>Drosophilidae</taxon>
        <taxon>Drosophila</taxon>
        <taxon>Sophophora</taxon>
    </lineage>
</organism>
<reference evidence="4 5" key="1">
    <citation type="journal article" date="2007" name="Nature">
        <title>Evolution of genes and genomes on the Drosophila phylogeny.</title>
        <authorList>
            <consortium name="Drosophila 12 Genomes Consortium"/>
            <person name="Clark A.G."/>
            <person name="Eisen M.B."/>
            <person name="Smith D.R."/>
            <person name="Bergman C.M."/>
            <person name="Oliver B."/>
            <person name="Markow T.A."/>
            <person name="Kaufman T.C."/>
            <person name="Kellis M."/>
            <person name="Gelbart W."/>
            <person name="Iyer V.N."/>
            <person name="Pollard D.A."/>
            <person name="Sackton T.B."/>
            <person name="Larracuente A.M."/>
            <person name="Singh N.D."/>
            <person name="Abad J.P."/>
            <person name="Abt D.N."/>
            <person name="Adryan B."/>
            <person name="Aguade M."/>
            <person name="Akashi H."/>
            <person name="Anderson W.W."/>
            <person name="Aquadro C.F."/>
            <person name="Ardell D.H."/>
            <person name="Arguello R."/>
            <person name="Artieri C.G."/>
            <person name="Barbash D.A."/>
            <person name="Barker D."/>
            <person name="Barsanti P."/>
            <person name="Batterham P."/>
            <person name="Batzoglou S."/>
            <person name="Begun D."/>
            <person name="Bhutkar A."/>
            <person name="Blanco E."/>
            <person name="Bosak S.A."/>
            <person name="Bradley R.K."/>
            <person name="Brand A.D."/>
            <person name="Brent M.R."/>
            <person name="Brooks A.N."/>
            <person name="Brown R.H."/>
            <person name="Butlin R.K."/>
            <person name="Caggese C."/>
            <person name="Calvi B.R."/>
            <person name="Bernardo de Carvalho A."/>
            <person name="Caspi A."/>
            <person name="Castrezana S."/>
            <person name="Celniker S.E."/>
            <person name="Chang J.L."/>
            <person name="Chapple C."/>
            <person name="Chatterji S."/>
            <person name="Chinwalla A."/>
            <person name="Civetta A."/>
            <person name="Clifton S.W."/>
            <person name="Comeron J.M."/>
            <person name="Costello J.C."/>
            <person name="Coyne J.A."/>
            <person name="Daub J."/>
            <person name="David R.G."/>
            <person name="Delcher A.L."/>
            <person name="Delehaunty K."/>
            <person name="Do C.B."/>
            <person name="Ebling H."/>
            <person name="Edwards K."/>
            <person name="Eickbush T."/>
            <person name="Evans J.D."/>
            <person name="Filipski A."/>
            <person name="Findeiss S."/>
            <person name="Freyhult E."/>
            <person name="Fulton L."/>
            <person name="Fulton R."/>
            <person name="Garcia A.C."/>
            <person name="Gardiner A."/>
            <person name="Garfield D.A."/>
            <person name="Garvin B.E."/>
            <person name="Gibson G."/>
            <person name="Gilbert D."/>
            <person name="Gnerre S."/>
            <person name="Godfrey J."/>
            <person name="Good R."/>
            <person name="Gotea V."/>
            <person name="Gravely B."/>
            <person name="Greenberg A.J."/>
            <person name="Griffiths-Jones S."/>
            <person name="Gross S."/>
            <person name="Guigo R."/>
            <person name="Gustafson E.A."/>
            <person name="Haerty W."/>
            <person name="Hahn M.W."/>
            <person name="Halligan D.L."/>
            <person name="Halpern A.L."/>
            <person name="Halter G.M."/>
            <person name="Han M.V."/>
            <person name="Heger A."/>
            <person name="Hillier L."/>
            <person name="Hinrichs A.S."/>
            <person name="Holmes I."/>
            <person name="Hoskins R.A."/>
            <person name="Hubisz M.J."/>
            <person name="Hultmark D."/>
            <person name="Huntley M.A."/>
            <person name="Jaffe D.B."/>
            <person name="Jagadeeshan S."/>
            <person name="Jeck W.R."/>
            <person name="Johnson J."/>
            <person name="Jones C.D."/>
            <person name="Jordan W.C."/>
            <person name="Karpen G.H."/>
            <person name="Kataoka E."/>
            <person name="Keightley P.D."/>
            <person name="Kheradpour P."/>
            <person name="Kirkness E.F."/>
            <person name="Koerich L.B."/>
            <person name="Kristiansen K."/>
            <person name="Kudrna D."/>
            <person name="Kulathinal R.J."/>
            <person name="Kumar S."/>
            <person name="Kwok R."/>
            <person name="Lander E."/>
            <person name="Langley C.H."/>
            <person name="Lapoint R."/>
            <person name="Lazzaro B.P."/>
            <person name="Lee S.J."/>
            <person name="Levesque L."/>
            <person name="Li R."/>
            <person name="Lin C.F."/>
            <person name="Lin M.F."/>
            <person name="Lindblad-Toh K."/>
            <person name="Llopart A."/>
            <person name="Long M."/>
            <person name="Low L."/>
            <person name="Lozovsky E."/>
            <person name="Lu J."/>
            <person name="Luo M."/>
            <person name="Machado C.A."/>
            <person name="Makalowski W."/>
            <person name="Marzo M."/>
            <person name="Matsuda M."/>
            <person name="Matzkin L."/>
            <person name="McAllister B."/>
            <person name="McBride C.S."/>
            <person name="McKernan B."/>
            <person name="McKernan K."/>
            <person name="Mendez-Lago M."/>
            <person name="Minx P."/>
            <person name="Mollenhauer M.U."/>
            <person name="Montooth K."/>
            <person name="Mount S.M."/>
            <person name="Mu X."/>
            <person name="Myers E."/>
            <person name="Negre B."/>
            <person name="Newfeld S."/>
            <person name="Nielsen R."/>
            <person name="Noor M.A."/>
            <person name="O'Grady P."/>
            <person name="Pachter L."/>
            <person name="Papaceit M."/>
            <person name="Parisi M.J."/>
            <person name="Parisi M."/>
            <person name="Parts L."/>
            <person name="Pedersen J.S."/>
            <person name="Pesole G."/>
            <person name="Phillippy A.M."/>
            <person name="Ponting C.P."/>
            <person name="Pop M."/>
            <person name="Porcelli D."/>
            <person name="Powell J.R."/>
            <person name="Prohaska S."/>
            <person name="Pruitt K."/>
            <person name="Puig M."/>
            <person name="Quesneville H."/>
            <person name="Ram K.R."/>
            <person name="Rand D."/>
            <person name="Rasmussen M.D."/>
            <person name="Reed L.K."/>
            <person name="Reenan R."/>
            <person name="Reily A."/>
            <person name="Remington K.A."/>
            <person name="Rieger T.T."/>
            <person name="Ritchie M.G."/>
            <person name="Robin C."/>
            <person name="Rogers Y.H."/>
            <person name="Rohde C."/>
            <person name="Rozas J."/>
            <person name="Rubenfield M.J."/>
            <person name="Ruiz A."/>
            <person name="Russo S."/>
            <person name="Salzberg S.L."/>
            <person name="Sanchez-Gracia A."/>
            <person name="Saranga D.J."/>
            <person name="Sato H."/>
            <person name="Schaeffer S.W."/>
            <person name="Schatz M.C."/>
            <person name="Schlenke T."/>
            <person name="Schwartz R."/>
            <person name="Segarra C."/>
            <person name="Singh R.S."/>
            <person name="Sirot L."/>
            <person name="Sirota M."/>
            <person name="Sisneros N.B."/>
            <person name="Smith C.D."/>
            <person name="Smith T.F."/>
            <person name="Spieth J."/>
            <person name="Stage D.E."/>
            <person name="Stark A."/>
            <person name="Stephan W."/>
            <person name="Strausberg R.L."/>
            <person name="Strempel S."/>
            <person name="Sturgill D."/>
            <person name="Sutton G."/>
            <person name="Sutton G.G."/>
            <person name="Tao W."/>
            <person name="Teichmann S."/>
            <person name="Tobari Y.N."/>
            <person name="Tomimura Y."/>
            <person name="Tsolas J.M."/>
            <person name="Valente V.L."/>
            <person name="Venter E."/>
            <person name="Venter J.C."/>
            <person name="Vicario S."/>
            <person name="Vieira F.G."/>
            <person name="Vilella A.J."/>
            <person name="Villasante A."/>
            <person name="Walenz B."/>
            <person name="Wang J."/>
            <person name="Wasserman M."/>
            <person name="Watts T."/>
            <person name="Wilson D."/>
            <person name="Wilson R.K."/>
            <person name="Wing R.A."/>
            <person name="Wolfner M.F."/>
            <person name="Wong A."/>
            <person name="Wong G.K."/>
            <person name="Wu C.I."/>
            <person name="Wu G."/>
            <person name="Yamamoto D."/>
            <person name="Yang H.P."/>
            <person name="Yang S.P."/>
            <person name="Yorke J.A."/>
            <person name="Yoshida K."/>
            <person name="Zdobnov E."/>
            <person name="Zhang P."/>
            <person name="Zhang Y."/>
            <person name="Zimin A.V."/>
            <person name="Baldwin J."/>
            <person name="Abdouelleil A."/>
            <person name="Abdulkadir J."/>
            <person name="Abebe A."/>
            <person name="Abera B."/>
            <person name="Abreu J."/>
            <person name="Acer S.C."/>
            <person name="Aftuck L."/>
            <person name="Alexander A."/>
            <person name="An P."/>
            <person name="Anderson E."/>
            <person name="Anderson S."/>
            <person name="Arachi H."/>
            <person name="Azer M."/>
            <person name="Bachantsang P."/>
            <person name="Barry A."/>
            <person name="Bayul T."/>
            <person name="Berlin A."/>
            <person name="Bessette D."/>
            <person name="Bloom T."/>
            <person name="Blye J."/>
            <person name="Boguslavskiy L."/>
            <person name="Bonnet C."/>
            <person name="Boukhgalter B."/>
            <person name="Bourzgui I."/>
            <person name="Brown A."/>
            <person name="Cahill P."/>
            <person name="Channer S."/>
            <person name="Cheshatsang Y."/>
            <person name="Chuda L."/>
            <person name="Citroen M."/>
            <person name="Collymore A."/>
            <person name="Cooke P."/>
            <person name="Costello M."/>
            <person name="D'Aco K."/>
            <person name="Daza R."/>
            <person name="De Haan G."/>
            <person name="DeGray S."/>
            <person name="DeMaso C."/>
            <person name="Dhargay N."/>
            <person name="Dooley K."/>
            <person name="Dooley E."/>
            <person name="Doricent M."/>
            <person name="Dorje P."/>
            <person name="Dorjee K."/>
            <person name="Dupes A."/>
            <person name="Elong R."/>
            <person name="Falk J."/>
            <person name="Farina A."/>
            <person name="Faro S."/>
            <person name="Ferguson D."/>
            <person name="Fisher S."/>
            <person name="Foley C.D."/>
            <person name="Franke A."/>
            <person name="Friedrich D."/>
            <person name="Gadbois L."/>
            <person name="Gearin G."/>
            <person name="Gearin C.R."/>
            <person name="Giannoukos G."/>
            <person name="Goode T."/>
            <person name="Graham J."/>
            <person name="Grandbois E."/>
            <person name="Grewal S."/>
            <person name="Gyaltsen K."/>
            <person name="Hafez N."/>
            <person name="Hagos B."/>
            <person name="Hall J."/>
            <person name="Henson C."/>
            <person name="Hollinger A."/>
            <person name="Honan T."/>
            <person name="Huard M.D."/>
            <person name="Hughes L."/>
            <person name="Hurhula B."/>
            <person name="Husby M.E."/>
            <person name="Kamat A."/>
            <person name="Kanga B."/>
            <person name="Kashin S."/>
            <person name="Khazanovich D."/>
            <person name="Kisner P."/>
            <person name="Lance K."/>
            <person name="Lara M."/>
            <person name="Lee W."/>
            <person name="Lennon N."/>
            <person name="Letendre F."/>
            <person name="LeVine R."/>
            <person name="Lipovsky A."/>
            <person name="Liu X."/>
            <person name="Liu J."/>
            <person name="Liu S."/>
            <person name="Lokyitsang T."/>
            <person name="Lokyitsang Y."/>
            <person name="Lubonja R."/>
            <person name="Lui A."/>
            <person name="MacDonald P."/>
            <person name="Magnisalis V."/>
            <person name="Maru K."/>
            <person name="Matthews C."/>
            <person name="McCusker W."/>
            <person name="McDonough S."/>
            <person name="Mehta T."/>
            <person name="Meldrim J."/>
            <person name="Meneus L."/>
            <person name="Mihai O."/>
            <person name="Mihalev A."/>
            <person name="Mihova T."/>
            <person name="Mittelman R."/>
            <person name="Mlenga V."/>
            <person name="Montmayeur A."/>
            <person name="Mulrain L."/>
            <person name="Navidi A."/>
            <person name="Naylor J."/>
            <person name="Negash T."/>
            <person name="Nguyen T."/>
            <person name="Nguyen N."/>
            <person name="Nicol R."/>
            <person name="Norbu C."/>
            <person name="Norbu N."/>
            <person name="Novod N."/>
            <person name="O'Neill B."/>
            <person name="Osman S."/>
            <person name="Markiewicz E."/>
            <person name="Oyono O.L."/>
            <person name="Patti C."/>
            <person name="Phunkhang P."/>
            <person name="Pierre F."/>
            <person name="Priest M."/>
            <person name="Raghuraman S."/>
            <person name="Rege F."/>
            <person name="Reyes R."/>
            <person name="Rise C."/>
            <person name="Rogov P."/>
            <person name="Ross K."/>
            <person name="Ryan E."/>
            <person name="Settipalli S."/>
            <person name="Shea T."/>
            <person name="Sherpa N."/>
            <person name="Shi L."/>
            <person name="Shih D."/>
            <person name="Sparrow T."/>
            <person name="Spaulding J."/>
            <person name="Stalker J."/>
            <person name="Stange-Thomann N."/>
            <person name="Stavropoulos S."/>
            <person name="Stone C."/>
            <person name="Strader C."/>
            <person name="Tesfaye S."/>
            <person name="Thomson T."/>
            <person name="Thoulutsang Y."/>
            <person name="Thoulutsang D."/>
            <person name="Topham K."/>
            <person name="Topping I."/>
            <person name="Tsamla T."/>
            <person name="Vassiliev H."/>
            <person name="Vo A."/>
            <person name="Wangchuk T."/>
            <person name="Wangdi T."/>
            <person name="Weiand M."/>
            <person name="Wilkinson J."/>
            <person name="Wilson A."/>
            <person name="Yadav S."/>
            <person name="Young G."/>
            <person name="Yu Q."/>
            <person name="Zembek L."/>
            <person name="Zhong D."/>
            <person name="Zimmer A."/>
            <person name="Zwirko Z."/>
            <person name="Jaffe D.B."/>
            <person name="Alvarez P."/>
            <person name="Brockman W."/>
            <person name="Butler J."/>
            <person name="Chin C."/>
            <person name="Gnerre S."/>
            <person name="Grabherr M."/>
            <person name="Kleber M."/>
            <person name="Mauceli E."/>
            <person name="MacCallum I."/>
        </authorList>
    </citation>
    <scope>NUCLEOTIDE SEQUENCE [LARGE SCALE GENOMIC DNA]</scope>
    <source>
        <strain evidence="5">MSH-3 / Tucson 14011-0111.49</strain>
    </source>
</reference>
<dbReference type="InterPro" id="IPR036322">
    <property type="entry name" value="WD40_repeat_dom_sf"/>
</dbReference>